<dbReference type="Pfam" id="PF00092">
    <property type="entry name" value="VWA"/>
    <property type="match status" value="1"/>
</dbReference>
<name>A0A6A9QM93_SULME</name>
<feature type="domain" description="VWFA" evidence="2">
    <location>
        <begin position="292"/>
        <end position="455"/>
    </location>
</feature>
<evidence type="ECO:0000256" key="1">
    <source>
        <dbReference type="SAM" id="Coils"/>
    </source>
</evidence>
<dbReference type="InterPro" id="IPR036465">
    <property type="entry name" value="vWFA_dom_sf"/>
</dbReference>
<comment type="caution">
    <text evidence="3">The sequence shown here is derived from an EMBL/GenBank/DDBJ whole genome shotgun (WGS) entry which is preliminary data.</text>
</comment>
<dbReference type="PROSITE" id="PS50234">
    <property type="entry name" value="VWFA"/>
    <property type="match status" value="1"/>
</dbReference>
<evidence type="ECO:0000259" key="2">
    <source>
        <dbReference type="PROSITE" id="PS50234"/>
    </source>
</evidence>
<dbReference type="GO" id="GO:0005829">
    <property type="term" value="C:cytosol"/>
    <property type="evidence" value="ECO:0007669"/>
    <property type="project" value="TreeGrafter"/>
</dbReference>
<dbReference type="Proteomes" id="UP000470772">
    <property type="component" value="Unassembled WGS sequence"/>
</dbReference>
<keyword evidence="1" id="KW-0175">Coiled coil</keyword>
<proteinExistence type="predicted"/>
<dbReference type="EMBL" id="WGGD01000005">
    <property type="protein sequence ID" value="MUN29269.1"/>
    <property type="molecule type" value="Genomic_DNA"/>
</dbReference>
<keyword evidence="4" id="KW-1185">Reference proteome</keyword>
<dbReference type="AlphaFoldDB" id="A0A6A9QM93"/>
<evidence type="ECO:0000313" key="3">
    <source>
        <dbReference type="EMBL" id="MUN29269.1"/>
    </source>
</evidence>
<organism evidence="3 4">
    <name type="scientific">Sulfuracidifex metallicus DSM 6482 = JCM 9184</name>
    <dbReference type="NCBI Taxonomy" id="523847"/>
    <lineage>
        <taxon>Archaea</taxon>
        <taxon>Thermoproteota</taxon>
        <taxon>Thermoprotei</taxon>
        <taxon>Sulfolobales</taxon>
        <taxon>Sulfolobaceae</taxon>
        <taxon>Sulfuracidifex</taxon>
    </lineage>
</organism>
<accession>A0A6A9QM93</accession>
<sequence>MSMSDGMLRGVDYEDPIVKFRGERILYTLKKVSGREMQLDPSFLVDTFYIHYLPLPLMSTKSDVPEDKGVMYSLLNSIVSSDLVIKNREYSIANSAVSVALTVSYMQHLIEELEKIKRTSQSQEERDAAEQILNGLMKNASSGQGREQRARDKNTQQNLEKLLKQAHEKAMSKAMEDANAVKNMQKIVGGNGAGTGSMLNFEGEIHEVLRLSRNTEIRKILEFLSGLPKLGSISKKKTTRYSRGELFGYEEGDDIERIVSSELALPDELFYLKLAEGQVLLYQKQVKESVGPIYLLLDKSGSMDGEKIIWAKAVALALYSRARRENRDFYLRFFDNIPYPLIKVMRNAKSKDIIKMIEYIGKIRGGGGTDISRSVISACEDIKEGHVKGVSEIILLTDGEDKIAETTVRRSLRDSNSTLVAVMIRGDNADLRRVADTYLATYKLDHDDLLRVVEA</sequence>
<reference evidence="3 4" key="1">
    <citation type="submission" date="2019-10" db="EMBL/GenBank/DDBJ databases">
        <title>Sequencing and Assembly of Multiple Reported Metal-Biooxidizing Members of the Extremely Thermoacidophilic Archaeal Family Sulfolobaceae.</title>
        <authorList>
            <person name="Counts J.A."/>
            <person name="Kelly R.M."/>
        </authorList>
    </citation>
    <scope>NUCLEOTIDE SEQUENCE [LARGE SCALE GENOMIC DNA]</scope>
    <source>
        <strain evidence="3 4">DSM 6482</strain>
    </source>
</reference>
<dbReference type="Gene3D" id="3.40.50.410">
    <property type="entry name" value="von Willebrand factor, type A domain"/>
    <property type="match status" value="1"/>
</dbReference>
<dbReference type="SUPFAM" id="SSF53300">
    <property type="entry name" value="vWA-like"/>
    <property type="match status" value="1"/>
</dbReference>
<feature type="coiled-coil region" evidence="1">
    <location>
        <begin position="106"/>
        <end position="169"/>
    </location>
</feature>
<protein>
    <submittedName>
        <fullName evidence="3">VWA domain-containing protein</fullName>
    </submittedName>
</protein>
<dbReference type="PANTHER" id="PTHR36846:SF1">
    <property type="entry name" value="PROTEIN VIAA"/>
    <property type="match status" value="1"/>
</dbReference>
<dbReference type="SMART" id="SM00327">
    <property type="entry name" value="VWA"/>
    <property type="match status" value="1"/>
</dbReference>
<dbReference type="InterPro" id="IPR002035">
    <property type="entry name" value="VWF_A"/>
</dbReference>
<evidence type="ECO:0000313" key="4">
    <source>
        <dbReference type="Proteomes" id="UP000470772"/>
    </source>
</evidence>
<gene>
    <name evidence="3" type="ORF">GC250_07440</name>
</gene>
<dbReference type="PANTHER" id="PTHR36846">
    <property type="entry name" value="PROTEIN VIAA"/>
    <property type="match status" value="1"/>
</dbReference>